<dbReference type="InterPro" id="IPR041664">
    <property type="entry name" value="AAA_16"/>
</dbReference>
<dbReference type="CDD" id="cd06170">
    <property type="entry name" value="LuxR_C_like"/>
    <property type="match status" value="1"/>
</dbReference>
<dbReference type="PANTHER" id="PTHR44688:SF16">
    <property type="entry name" value="DNA-BINDING TRANSCRIPTIONAL ACTIVATOR DEVR_DOSR"/>
    <property type="match status" value="1"/>
</dbReference>
<dbReference type="SUPFAM" id="SSF48452">
    <property type="entry name" value="TPR-like"/>
    <property type="match status" value="1"/>
</dbReference>
<evidence type="ECO:0000256" key="3">
    <source>
        <dbReference type="ARBA" id="ARBA00023163"/>
    </source>
</evidence>
<dbReference type="InterPro" id="IPR036388">
    <property type="entry name" value="WH-like_DNA-bd_sf"/>
</dbReference>
<dbReference type="Pfam" id="PF13191">
    <property type="entry name" value="AAA_16"/>
    <property type="match status" value="1"/>
</dbReference>
<proteinExistence type="predicted"/>
<dbReference type="Pfam" id="PF00196">
    <property type="entry name" value="GerE"/>
    <property type="match status" value="1"/>
</dbReference>
<dbReference type="SUPFAM" id="SSF52540">
    <property type="entry name" value="P-loop containing nucleoside triphosphate hydrolases"/>
    <property type="match status" value="1"/>
</dbReference>
<dbReference type="RefSeq" id="WP_020516090.1">
    <property type="nucleotide sequence ID" value="NZ_JBIAZU010000008.1"/>
</dbReference>
<sequence length="895" mass="95419">MTAELVVPAPISSPAAAPAAGGDPLLQSKFAVPEPPSFLVARPRLTERLARGVREPVTLVVGPAGAGKTQLVATWAAEGTPGYPIGWITLEEEDGPSDAFWAYILEALRRAGVPVAASLSVPRAGGAADRSFLVRLASALAEQPEPVVLVLDGVSNLTSPHWATDLEFVLRHAGRMLRLVLVGRWDPPLPLHRYRLAGRLEEVRSEDLAFTSDEAAELLILHQVPLSRDGMSQLLQHTEGWAAGLRLFAMALEDAGDAESLIATITGNEATIAEYFVDEVLRIQPAHVRTFLLETSILDTFTPELAEAVTGRADARWLLSALCRQNAFVQPAGDGLTAYRCHRLFAELLQAQLSREAHERIPELHRRAASWFAGAGQITEAISHASAAGDWALAATIVVEDYAIGRLLLDGRESRLSEQLSALPDDLESPEGAVVAAALALSKRDVETSAGHLERAEELMMSSPAGYSPALALAHLVTDVVLARLRDDLDGVLHAAAAAEEMLAETPPQRLERHGELRALVLGARGDAQSRVGAIDAAAVTLTEVANTVAGSCEGVRIGALSHLALIEAHRGRLRHAEKLADQATELADRIGGTASRPVGAELALAWVAMERYDIDTAGRHLRAADPRRIRPADGMIHAAFALIRSRRLQARGELRGALTALGDAGHVPGGLAAPCWLTRQVTLTQARLLVTMSRPDQALETVGRLSEPEADDATVVRAAALAAAGDAQQAWELVEPLAGAAGVAGPVSLEAWLVLATVAARRGEVDDARGALRQALRAAAPESQRRAVQQVWADLRRVLRDDDELAAQYKQLQGGAHASPAASADAGVVVFEALSKREMEVLQGMAAMLPTEEIAATLYVSVNTVKTHVRSILRKLSASRRNEAVRRARSLGLI</sequence>
<evidence type="ECO:0000256" key="2">
    <source>
        <dbReference type="ARBA" id="ARBA00023125"/>
    </source>
</evidence>
<keyword evidence="6" id="KW-1185">Reference proteome</keyword>
<dbReference type="Gene3D" id="1.10.10.10">
    <property type="entry name" value="Winged helix-like DNA-binding domain superfamily/Winged helix DNA-binding domain"/>
    <property type="match status" value="1"/>
</dbReference>
<organism evidence="5 6">
    <name type="scientific">Paractinoplanes globisporus</name>
    <dbReference type="NCBI Taxonomy" id="113565"/>
    <lineage>
        <taxon>Bacteria</taxon>
        <taxon>Bacillati</taxon>
        <taxon>Actinomycetota</taxon>
        <taxon>Actinomycetes</taxon>
        <taxon>Micromonosporales</taxon>
        <taxon>Micromonosporaceae</taxon>
        <taxon>Paractinoplanes</taxon>
    </lineage>
</organism>
<protein>
    <submittedName>
        <fullName evidence="5">LuxR C-terminal-related transcriptional regulator</fullName>
    </submittedName>
</protein>
<dbReference type="PROSITE" id="PS50043">
    <property type="entry name" value="HTH_LUXR_2"/>
    <property type="match status" value="1"/>
</dbReference>
<evidence type="ECO:0000256" key="1">
    <source>
        <dbReference type="ARBA" id="ARBA00023015"/>
    </source>
</evidence>
<dbReference type="Gene3D" id="1.25.40.10">
    <property type="entry name" value="Tetratricopeptide repeat domain"/>
    <property type="match status" value="1"/>
</dbReference>
<evidence type="ECO:0000313" key="6">
    <source>
        <dbReference type="Proteomes" id="UP001602245"/>
    </source>
</evidence>
<dbReference type="InterPro" id="IPR016032">
    <property type="entry name" value="Sig_transdc_resp-reg_C-effctor"/>
</dbReference>
<dbReference type="PRINTS" id="PR00038">
    <property type="entry name" value="HTHLUXR"/>
</dbReference>
<reference evidence="5 6" key="1">
    <citation type="submission" date="2024-10" db="EMBL/GenBank/DDBJ databases">
        <title>The Natural Products Discovery Center: Release of the First 8490 Sequenced Strains for Exploring Actinobacteria Biosynthetic Diversity.</title>
        <authorList>
            <person name="Kalkreuter E."/>
            <person name="Kautsar S.A."/>
            <person name="Yang D."/>
            <person name="Bader C.D."/>
            <person name="Teijaro C.N."/>
            <person name="Fluegel L."/>
            <person name="Davis C.M."/>
            <person name="Simpson J.R."/>
            <person name="Lauterbach L."/>
            <person name="Steele A.D."/>
            <person name="Gui C."/>
            <person name="Meng S."/>
            <person name="Li G."/>
            <person name="Viehrig K."/>
            <person name="Ye F."/>
            <person name="Su P."/>
            <person name="Kiefer A.F."/>
            <person name="Nichols A."/>
            <person name="Cepeda A.J."/>
            <person name="Yan W."/>
            <person name="Fan B."/>
            <person name="Jiang Y."/>
            <person name="Adhikari A."/>
            <person name="Zheng C.-J."/>
            <person name="Schuster L."/>
            <person name="Cowan T.M."/>
            <person name="Smanski M.J."/>
            <person name="Chevrette M.G."/>
            <person name="De Carvalho L.P.S."/>
            <person name="Shen B."/>
        </authorList>
    </citation>
    <scope>NUCLEOTIDE SEQUENCE [LARGE SCALE GENOMIC DNA]</scope>
    <source>
        <strain evidence="5 6">NPDC000087</strain>
    </source>
</reference>
<dbReference type="InterPro" id="IPR000792">
    <property type="entry name" value="Tscrpt_reg_LuxR_C"/>
</dbReference>
<name>A0ABW6WTQ3_9ACTN</name>
<feature type="domain" description="HTH luxR-type" evidence="4">
    <location>
        <begin position="828"/>
        <end position="893"/>
    </location>
</feature>
<dbReference type="InterPro" id="IPR027417">
    <property type="entry name" value="P-loop_NTPase"/>
</dbReference>
<comment type="caution">
    <text evidence="5">The sequence shown here is derived from an EMBL/GenBank/DDBJ whole genome shotgun (WGS) entry which is preliminary data.</text>
</comment>
<dbReference type="PANTHER" id="PTHR44688">
    <property type="entry name" value="DNA-BINDING TRANSCRIPTIONAL ACTIVATOR DEVR_DOSR"/>
    <property type="match status" value="1"/>
</dbReference>
<dbReference type="Gene3D" id="3.40.50.300">
    <property type="entry name" value="P-loop containing nucleotide triphosphate hydrolases"/>
    <property type="match status" value="1"/>
</dbReference>
<keyword evidence="3" id="KW-0804">Transcription</keyword>
<dbReference type="InterPro" id="IPR011990">
    <property type="entry name" value="TPR-like_helical_dom_sf"/>
</dbReference>
<dbReference type="Pfam" id="PF25873">
    <property type="entry name" value="WHD_MalT"/>
    <property type="match status" value="1"/>
</dbReference>
<dbReference type="InterPro" id="IPR059106">
    <property type="entry name" value="WHD_MalT"/>
</dbReference>
<evidence type="ECO:0000313" key="5">
    <source>
        <dbReference type="EMBL" id="MFF5295890.1"/>
    </source>
</evidence>
<keyword evidence="1" id="KW-0805">Transcription regulation</keyword>
<dbReference type="SMART" id="SM00421">
    <property type="entry name" value="HTH_LUXR"/>
    <property type="match status" value="1"/>
</dbReference>
<evidence type="ECO:0000259" key="4">
    <source>
        <dbReference type="PROSITE" id="PS50043"/>
    </source>
</evidence>
<dbReference type="EMBL" id="JBIAZU010000008">
    <property type="protein sequence ID" value="MFF5295890.1"/>
    <property type="molecule type" value="Genomic_DNA"/>
</dbReference>
<accession>A0ABW6WTQ3</accession>
<gene>
    <name evidence="5" type="ORF">ACFY35_41200</name>
</gene>
<dbReference type="Proteomes" id="UP001602245">
    <property type="component" value="Unassembled WGS sequence"/>
</dbReference>
<keyword evidence="2" id="KW-0238">DNA-binding</keyword>
<dbReference type="SUPFAM" id="SSF46894">
    <property type="entry name" value="C-terminal effector domain of the bipartite response regulators"/>
    <property type="match status" value="1"/>
</dbReference>